<name>A0A1S2LF83_9BACI</name>
<feature type="transmembrane region" description="Helical" evidence="1">
    <location>
        <begin position="64"/>
        <end position="86"/>
    </location>
</feature>
<evidence type="ECO:0000313" key="4">
    <source>
        <dbReference type="Proteomes" id="UP000180175"/>
    </source>
</evidence>
<evidence type="ECO:0000313" key="2">
    <source>
        <dbReference type="EMBL" id="OIJ11026.1"/>
    </source>
</evidence>
<organism evidence="2 4">
    <name type="scientific">Anaerobacillus isosaccharinicus</name>
    <dbReference type="NCBI Taxonomy" id="1532552"/>
    <lineage>
        <taxon>Bacteria</taxon>
        <taxon>Bacillati</taxon>
        <taxon>Bacillota</taxon>
        <taxon>Bacilli</taxon>
        <taxon>Bacillales</taxon>
        <taxon>Bacillaceae</taxon>
        <taxon>Anaerobacillus</taxon>
    </lineage>
</organism>
<keyword evidence="1" id="KW-1133">Transmembrane helix</keyword>
<sequence length="194" mass="23009">MNFQFEKRILRILLISGLILLPISLGGRNYKKWVIIFLLNSYANSFIAPILAKKNYLKYPVRFFSKFYQSSIIYDYFLCSLVSVWYCRISHQDKWPKAFLKVWLLALPQAIVEMWLEKNTSLIKYNKGWTWIHSLLTITVAKLSVRNLIPLINLYDEKIKAETTKKFSKETNTDKDNMPLNRKLKSLKETIKVY</sequence>
<evidence type="ECO:0000256" key="1">
    <source>
        <dbReference type="SAM" id="Phobius"/>
    </source>
</evidence>
<gene>
    <name evidence="3" type="ORF">AWH56_022665</name>
    <name evidence="2" type="ORF">AWH56_16235</name>
</gene>
<reference evidence="3 4" key="3">
    <citation type="journal article" date="2019" name="Int. J. Syst. Evol. Microbiol.">
        <title>Anaerobacillus isosaccharinicus sp. nov., an alkaliphilic bacterium which degrades isosaccharinic acid.</title>
        <authorList>
            <person name="Bassil N.M."/>
            <person name="Lloyd J.R."/>
        </authorList>
    </citation>
    <scope>NUCLEOTIDE SEQUENCE [LARGE SCALE GENOMIC DNA]</scope>
    <source>
        <strain evidence="3 4">NB2006</strain>
    </source>
</reference>
<reference evidence="2 4" key="1">
    <citation type="submission" date="2016-10" db="EMBL/GenBank/DDBJ databases">
        <title>Draft genome sequences of four alkaliphilic bacteria belonging to the Anaerobacillus genus.</title>
        <authorList>
            <person name="Bassil N.M."/>
            <person name="Lloyd J.R."/>
        </authorList>
    </citation>
    <scope>NUCLEOTIDE SEQUENCE [LARGE SCALE GENOMIC DNA]</scope>
    <source>
        <strain evidence="2 4">NB2006</strain>
    </source>
</reference>
<reference evidence="3" key="4">
    <citation type="submission" date="2020-10" db="EMBL/GenBank/DDBJ databases">
        <authorList>
            <person name="Bassil N.M."/>
            <person name="Lloyd J.R."/>
        </authorList>
    </citation>
    <scope>NUCLEOTIDE SEQUENCE</scope>
    <source>
        <strain evidence="3">NB2006</strain>
    </source>
</reference>
<feature type="transmembrane region" description="Helical" evidence="1">
    <location>
        <begin position="33"/>
        <end position="52"/>
    </location>
</feature>
<dbReference type="NCBIfam" id="NF041644">
    <property type="entry name" value="CBO0543_fam"/>
    <property type="match status" value="1"/>
</dbReference>
<dbReference type="OrthoDB" id="2622010at2"/>
<keyword evidence="1" id="KW-0812">Transmembrane</keyword>
<feature type="transmembrane region" description="Helical" evidence="1">
    <location>
        <begin position="9"/>
        <end position="27"/>
    </location>
</feature>
<accession>A0A1S2LF83</accession>
<keyword evidence="1" id="KW-0472">Membrane</keyword>
<dbReference type="EMBL" id="CP063356">
    <property type="protein sequence ID" value="QOY35456.1"/>
    <property type="molecule type" value="Genomic_DNA"/>
</dbReference>
<dbReference type="Proteomes" id="UP000180175">
    <property type="component" value="Chromosome"/>
</dbReference>
<protein>
    <submittedName>
        <fullName evidence="2">Uncharacterized protein</fullName>
    </submittedName>
</protein>
<dbReference type="AlphaFoldDB" id="A0A1S2LF83"/>
<dbReference type="KEGG" id="aia:AWH56_022665"/>
<evidence type="ECO:0000313" key="3">
    <source>
        <dbReference type="EMBL" id="QOY35456.1"/>
    </source>
</evidence>
<keyword evidence="4" id="KW-1185">Reference proteome</keyword>
<reference evidence="3 4" key="2">
    <citation type="journal article" date="2017" name="Genome Announc.">
        <title>Draft Genome Sequences of Four Alkaliphilic Bacteria Belonging to the Anaerobacillus Genus.</title>
        <authorList>
            <person name="Bassil N.M."/>
            <person name="Lloyd J.R."/>
        </authorList>
    </citation>
    <scope>NUCLEOTIDE SEQUENCE [LARGE SCALE GENOMIC DNA]</scope>
    <source>
        <strain evidence="3 4">NB2006</strain>
    </source>
</reference>
<dbReference type="RefSeq" id="WP_071318056.1">
    <property type="nucleotide sequence ID" value="NZ_CP063356.2"/>
</dbReference>
<dbReference type="EMBL" id="LQXD01000142">
    <property type="protein sequence ID" value="OIJ11026.1"/>
    <property type="molecule type" value="Genomic_DNA"/>
</dbReference>
<proteinExistence type="predicted"/>
<dbReference type="InterPro" id="IPR048147">
    <property type="entry name" value="CBO0543-like"/>
</dbReference>